<accession>A0A450ZVH4</accession>
<evidence type="ECO:0000313" key="2">
    <source>
        <dbReference type="EMBL" id="VFK69195.1"/>
    </source>
</evidence>
<name>A0A450ZVH4_9GAMM</name>
<dbReference type="EMBL" id="CAADFZ010000001">
    <property type="protein sequence ID" value="VFK57747.1"/>
    <property type="molecule type" value="Genomic_DNA"/>
</dbReference>
<dbReference type="PANTHER" id="PTHR43388:SF1">
    <property type="entry name" value="HYDROGENASE MATURATION FACTOR HOXX"/>
    <property type="match status" value="1"/>
</dbReference>
<dbReference type="SUPFAM" id="SSF53328">
    <property type="entry name" value="Formyltransferase"/>
    <property type="match status" value="1"/>
</dbReference>
<evidence type="ECO:0000313" key="1">
    <source>
        <dbReference type="EMBL" id="VFK57747.1"/>
    </source>
</evidence>
<dbReference type="InterPro" id="IPR047180">
    <property type="entry name" value="HoxX-like"/>
</dbReference>
<protein>
    <submittedName>
        <fullName evidence="1">Uncharacterized protein</fullName>
    </submittedName>
</protein>
<sequence length="80" mass="9318">MRILLIATAYNGLTQRAHLELTELGHEVSIELSLSDEIMREAVRLFRPDLIICPFLKDRIPDDIWKISYLYHYSSGDQGR</sequence>
<organism evidence="1">
    <name type="scientific">Candidatus Kentrum sp. UNK</name>
    <dbReference type="NCBI Taxonomy" id="2126344"/>
    <lineage>
        <taxon>Bacteria</taxon>
        <taxon>Pseudomonadati</taxon>
        <taxon>Pseudomonadota</taxon>
        <taxon>Gammaproteobacteria</taxon>
        <taxon>Candidatus Kentrum</taxon>
    </lineage>
</organism>
<proteinExistence type="predicted"/>
<dbReference type="EMBL" id="CAADGD010000011">
    <property type="protein sequence ID" value="VFK69195.1"/>
    <property type="molecule type" value="Genomic_DNA"/>
</dbReference>
<reference evidence="1" key="1">
    <citation type="submission" date="2019-02" db="EMBL/GenBank/DDBJ databases">
        <authorList>
            <person name="Gruber-Vodicka R. H."/>
            <person name="Seah K. B. B."/>
        </authorList>
    </citation>
    <scope>NUCLEOTIDE SEQUENCE</scope>
    <source>
        <strain evidence="2">BECK_BY19</strain>
        <strain evidence="1">BECK_BY8</strain>
    </source>
</reference>
<gene>
    <name evidence="1" type="ORF">BECKUNK1418G_GA0071005_10012</name>
    <name evidence="2" type="ORF">BECKUNK1418H_GA0071006_101138</name>
</gene>
<dbReference type="PANTHER" id="PTHR43388">
    <property type="entry name" value="HYDROGENASE MATURATION FACTOR HOXX"/>
    <property type="match status" value="1"/>
</dbReference>
<dbReference type="InterPro" id="IPR036477">
    <property type="entry name" value="Formyl_transf_N_sf"/>
</dbReference>
<dbReference type="AlphaFoldDB" id="A0A450ZVH4"/>